<dbReference type="GO" id="GO:0009253">
    <property type="term" value="P:peptidoglycan catabolic process"/>
    <property type="evidence" value="ECO:0007669"/>
    <property type="project" value="InterPro"/>
</dbReference>
<dbReference type="GO" id="GO:0042742">
    <property type="term" value="P:defense response to bacterium"/>
    <property type="evidence" value="ECO:0007669"/>
    <property type="project" value="UniProtKB-KW"/>
</dbReference>
<dbReference type="InterPro" id="IPR023346">
    <property type="entry name" value="Lysozyme-like_dom_sf"/>
</dbReference>
<evidence type="ECO:0000256" key="6">
    <source>
        <dbReference type="ARBA" id="ARBA00023200"/>
    </source>
</evidence>
<evidence type="ECO:0000256" key="3">
    <source>
        <dbReference type="ARBA" id="ARBA00022638"/>
    </source>
</evidence>
<evidence type="ECO:0000256" key="4">
    <source>
        <dbReference type="ARBA" id="ARBA00022737"/>
    </source>
</evidence>
<dbReference type="InterPro" id="IPR034690">
    <property type="entry name" value="Endolysin_T4_type"/>
</dbReference>
<sequence length="250" mass="28390">MAYTGWIERENNWYYYKADKKQTGWLKDSDNRWYYLQVNTGMMQTGWIKYKDKDCYLAEKASGPFKEGQAYQNVTVAFDGISYKFDNNCYATKVIADVISDNLCKMISVFEGCRLKAYKCTSGVLTIGIGCTNKKWTSKGTITIEEAYQAFQEDIKVFADGVANLCKNASVNLNIYEREALISFAFNCGLGALKDSTLWQLIKAGNRNATKITNAFLMWTKSGGKEQPGIVKRRNAEARLFLTGKYTLFN</sequence>
<keyword evidence="5 8" id="KW-0378">Hydrolase</keyword>
<dbReference type="SUPFAM" id="SSF53955">
    <property type="entry name" value="Lysozyme-like"/>
    <property type="match status" value="1"/>
</dbReference>
<dbReference type="InterPro" id="IPR023347">
    <property type="entry name" value="Lysozyme_dom_sf"/>
</dbReference>
<dbReference type="Pfam" id="PF01473">
    <property type="entry name" value="Choline_bind_1"/>
    <property type="match status" value="2"/>
</dbReference>
<dbReference type="GO" id="GO:0016998">
    <property type="term" value="P:cell wall macromolecule catabolic process"/>
    <property type="evidence" value="ECO:0007669"/>
    <property type="project" value="InterPro"/>
</dbReference>
<keyword evidence="7 8" id="KW-0326">Glycosidase</keyword>
<name>A0AA86MRQ3_9CLOT</name>
<dbReference type="Gene3D" id="1.10.530.40">
    <property type="match status" value="1"/>
</dbReference>
<dbReference type="SUPFAM" id="SSF69360">
    <property type="entry name" value="Cell wall binding repeat"/>
    <property type="match status" value="1"/>
</dbReference>
<keyword evidence="4" id="KW-0677">Repeat</keyword>
<dbReference type="AlphaFoldDB" id="A0AA86MRQ3"/>
<evidence type="ECO:0000256" key="8">
    <source>
        <dbReference type="RuleBase" id="RU003788"/>
    </source>
</evidence>
<dbReference type="HAMAP" id="MF_04110">
    <property type="entry name" value="ENDOLYSIN_T4"/>
    <property type="match status" value="1"/>
</dbReference>
<evidence type="ECO:0000256" key="2">
    <source>
        <dbReference type="ARBA" id="ARBA00022529"/>
    </source>
</evidence>
<dbReference type="PROSITE" id="PS51170">
    <property type="entry name" value="CW"/>
    <property type="match status" value="1"/>
</dbReference>
<accession>A0AA86MRQ3</accession>
<keyword evidence="6" id="KW-1035">Host cytoplasm</keyword>
<dbReference type="RefSeq" id="WP_210885974.1">
    <property type="nucleotide sequence ID" value="NZ_CAKJVE010000004.1"/>
</dbReference>
<dbReference type="Gene3D" id="2.10.270.10">
    <property type="entry name" value="Cholin Binding"/>
    <property type="match status" value="1"/>
</dbReference>
<dbReference type="EMBL" id="CAKJVE010000004">
    <property type="protein sequence ID" value="CAG9705600.1"/>
    <property type="molecule type" value="Genomic_DNA"/>
</dbReference>
<protein>
    <recommendedName>
        <fullName evidence="8">Lysozyme</fullName>
        <ecNumber evidence="8">3.2.1.17</ecNumber>
    </recommendedName>
</protein>
<keyword evidence="2 8" id="KW-0929">Antimicrobial</keyword>
<dbReference type="Proteomes" id="UP000789738">
    <property type="component" value="Unassembled WGS sequence"/>
</dbReference>
<keyword evidence="3 8" id="KW-0081">Bacteriolytic enzyme</keyword>
<dbReference type="GO" id="GO:0031640">
    <property type="term" value="P:killing of cells of another organism"/>
    <property type="evidence" value="ECO:0007669"/>
    <property type="project" value="UniProtKB-KW"/>
</dbReference>
<comment type="similarity">
    <text evidence="8">Belongs to the glycosyl hydrolase 24 family.</text>
</comment>
<dbReference type="Pfam" id="PF00959">
    <property type="entry name" value="Phage_lysozyme"/>
    <property type="match status" value="1"/>
</dbReference>
<gene>
    <name evidence="9" type="ORF">CNEO_41953</name>
</gene>
<reference evidence="9" key="1">
    <citation type="submission" date="2021-10" db="EMBL/GenBank/DDBJ databases">
        <authorList>
            <person name="Mesa V."/>
        </authorList>
    </citation>
    <scope>NUCLEOTIDE SEQUENCE</scope>
    <source>
        <strain evidence="9">CC3_PB</strain>
    </source>
</reference>
<evidence type="ECO:0000256" key="5">
    <source>
        <dbReference type="ARBA" id="ARBA00022801"/>
    </source>
</evidence>
<comment type="catalytic activity">
    <reaction evidence="1 8">
        <text>Hydrolysis of (1-&gt;4)-beta-linkages between N-acetylmuramic acid and N-acetyl-D-glucosamine residues in a peptidoglycan and between N-acetyl-D-glucosamine residues in chitodextrins.</text>
        <dbReference type="EC" id="3.2.1.17"/>
    </reaction>
</comment>
<comment type="caution">
    <text evidence="9">The sequence shown here is derived from an EMBL/GenBank/DDBJ whole genome shotgun (WGS) entry which is preliminary data.</text>
</comment>
<evidence type="ECO:0000313" key="9">
    <source>
        <dbReference type="EMBL" id="CAG9705600.1"/>
    </source>
</evidence>
<dbReference type="GO" id="GO:0003796">
    <property type="term" value="F:lysozyme activity"/>
    <property type="evidence" value="ECO:0007669"/>
    <property type="project" value="UniProtKB-EC"/>
</dbReference>
<organism evidence="9 10">
    <name type="scientific">Clostridium neonatale</name>
    <dbReference type="NCBI Taxonomy" id="137838"/>
    <lineage>
        <taxon>Bacteria</taxon>
        <taxon>Bacillati</taxon>
        <taxon>Bacillota</taxon>
        <taxon>Clostridia</taxon>
        <taxon>Eubacteriales</taxon>
        <taxon>Clostridiaceae</taxon>
        <taxon>Clostridium</taxon>
    </lineage>
</organism>
<dbReference type="EC" id="3.2.1.17" evidence="8"/>
<evidence type="ECO:0000256" key="7">
    <source>
        <dbReference type="ARBA" id="ARBA00023295"/>
    </source>
</evidence>
<evidence type="ECO:0000313" key="10">
    <source>
        <dbReference type="Proteomes" id="UP000789738"/>
    </source>
</evidence>
<dbReference type="InterPro" id="IPR051018">
    <property type="entry name" value="Bacteriophage_GH24"/>
</dbReference>
<dbReference type="InterPro" id="IPR002196">
    <property type="entry name" value="Glyco_hydro_24"/>
</dbReference>
<dbReference type="PANTHER" id="PTHR38107">
    <property type="match status" value="1"/>
</dbReference>
<dbReference type="InterPro" id="IPR033907">
    <property type="entry name" value="Endolysin_autolysin"/>
</dbReference>
<dbReference type="PANTHER" id="PTHR38107:SF3">
    <property type="entry name" value="LYSOZYME RRRD-RELATED"/>
    <property type="match status" value="1"/>
</dbReference>
<dbReference type="CDD" id="cd00737">
    <property type="entry name" value="lyz_endolysin_autolysin"/>
    <property type="match status" value="1"/>
</dbReference>
<dbReference type="InterPro" id="IPR018337">
    <property type="entry name" value="Cell_wall/Cho-bd_repeat"/>
</dbReference>
<evidence type="ECO:0000256" key="1">
    <source>
        <dbReference type="ARBA" id="ARBA00000632"/>
    </source>
</evidence>
<proteinExistence type="inferred from homology"/>